<dbReference type="SMART" id="SM00958">
    <property type="entry name" value="SecA_PP_bind"/>
    <property type="match status" value="1"/>
</dbReference>
<feature type="domain" description="SecA family profile" evidence="15">
    <location>
        <begin position="1"/>
        <end position="566"/>
    </location>
</feature>
<comment type="caution">
    <text evidence="16">The sequence shown here is derived from an EMBL/GenBank/DDBJ whole genome shotgun (WGS) entry which is preliminary data.</text>
</comment>
<name>A0A0R2HCE3_9FIRM</name>
<dbReference type="PROSITE" id="PS51194">
    <property type="entry name" value="HELICASE_CTER"/>
    <property type="match status" value="1"/>
</dbReference>
<dbReference type="GO" id="GO:0004386">
    <property type="term" value="F:helicase activity"/>
    <property type="evidence" value="ECO:0007669"/>
    <property type="project" value="UniProtKB-KW"/>
</dbReference>
<dbReference type="GO" id="GO:0065002">
    <property type="term" value="P:intracellular protein transmembrane transport"/>
    <property type="evidence" value="ECO:0007669"/>
    <property type="project" value="UniProtKB-UniRule"/>
</dbReference>
<accession>A0A0R2HCE3</accession>
<keyword evidence="6 12" id="KW-0547">Nucleotide-binding</keyword>
<feature type="domain" description="Helicase C-terminal" evidence="14">
    <location>
        <begin position="414"/>
        <end position="576"/>
    </location>
</feature>
<evidence type="ECO:0000313" key="16">
    <source>
        <dbReference type="EMBL" id="KRN47692.1"/>
    </source>
</evidence>
<evidence type="ECO:0000259" key="14">
    <source>
        <dbReference type="PROSITE" id="PS51194"/>
    </source>
</evidence>
<evidence type="ECO:0000256" key="10">
    <source>
        <dbReference type="ARBA" id="ARBA00023010"/>
    </source>
</evidence>
<feature type="binding site" evidence="12">
    <location>
        <begin position="97"/>
        <end position="101"/>
    </location>
    <ligand>
        <name>ATP</name>
        <dbReference type="ChEBI" id="CHEBI:30616"/>
    </ligand>
</feature>
<dbReference type="GO" id="GO:0031522">
    <property type="term" value="C:cell envelope Sec protein transport complex"/>
    <property type="evidence" value="ECO:0007669"/>
    <property type="project" value="TreeGrafter"/>
</dbReference>
<dbReference type="InterPro" id="IPR011116">
    <property type="entry name" value="SecA_Wing/Scaffold"/>
</dbReference>
<keyword evidence="3 12" id="KW-0813">Transport</keyword>
<evidence type="ECO:0000256" key="1">
    <source>
        <dbReference type="ARBA" id="ARBA00004170"/>
    </source>
</evidence>
<dbReference type="GO" id="GO:0043952">
    <property type="term" value="P:protein transport by the Sec complex"/>
    <property type="evidence" value="ECO:0007669"/>
    <property type="project" value="TreeGrafter"/>
</dbReference>
<dbReference type="InterPro" id="IPR036670">
    <property type="entry name" value="SecA_X-link_sf"/>
</dbReference>
<keyword evidence="9 12" id="KW-1278">Translocase</keyword>
<dbReference type="NCBIfam" id="NF006630">
    <property type="entry name" value="PRK09200.1"/>
    <property type="match status" value="1"/>
</dbReference>
<evidence type="ECO:0000256" key="9">
    <source>
        <dbReference type="ARBA" id="ARBA00022967"/>
    </source>
</evidence>
<keyword evidence="17" id="KW-1185">Reference proteome</keyword>
<dbReference type="EMBL" id="JQBL01000036">
    <property type="protein sequence ID" value="KRN47692.1"/>
    <property type="molecule type" value="Genomic_DNA"/>
</dbReference>
<dbReference type="Pfam" id="PF07516">
    <property type="entry name" value="SecA_SW"/>
    <property type="match status" value="1"/>
</dbReference>
<evidence type="ECO:0000256" key="5">
    <source>
        <dbReference type="ARBA" id="ARBA00022490"/>
    </source>
</evidence>
<evidence type="ECO:0000256" key="3">
    <source>
        <dbReference type="ARBA" id="ARBA00022448"/>
    </source>
</evidence>
<comment type="similarity">
    <text evidence="2 12">Belongs to the SecA family.</text>
</comment>
<dbReference type="InterPro" id="IPR044722">
    <property type="entry name" value="SecA_SF2_C"/>
</dbReference>
<keyword evidence="16" id="KW-0347">Helicase</keyword>
<dbReference type="InterPro" id="IPR027417">
    <property type="entry name" value="P-loop_NTPase"/>
</dbReference>
<feature type="binding site" evidence="12">
    <location>
        <position position="488"/>
    </location>
    <ligand>
        <name>ATP</name>
        <dbReference type="ChEBI" id="CHEBI:30616"/>
    </ligand>
</feature>
<dbReference type="InterPro" id="IPR014001">
    <property type="entry name" value="Helicase_ATP-bd"/>
</dbReference>
<dbReference type="PANTHER" id="PTHR30612:SF0">
    <property type="entry name" value="CHLOROPLAST PROTEIN-TRANSPORTING ATPASE"/>
    <property type="match status" value="1"/>
</dbReference>
<comment type="subcellular location">
    <subcellularLocation>
        <location evidence="12">Cell membrane</location>
        <topology evidence="12">Peripheral membrane protein</topology>
        <orientation evidence="12">Cytoplasmic side</orientation>
    </subcellularLocation>
    <subcellularLocation>
        <location evidence="12">Cytoplasm</location>
    </subcellularLocation>
    <subcellularLocation>
        <location evidence="1">Membrane</location>
        <topology evidence="1">Peripheral membrane protein</topology>
    </subcellularLocation>
    <text evidence="12">Distribution is 50-50.</text>
</comment>
<keyword evidence="11 12" id="KW-0472">Membrane</keyword>
<comment type="function">
    <text evidence="12">Part of the Sec protein translocase complex. Interacts with the SecYEG preprotein conducting channel. Has a central role in coupling the hydrolysis of ATP to the transfer of proteins into and across the cell membrane, serving as an ATP-driven molecular motor driving the stepwise translocation of polypeptide chains across the membrane.</text>
</comment>
<feature type="binding site" evidence="12">
    <location>
        <position position="79"/>
    </location>
    <ligand>
        <name>ATP</name>
        <dbReference type="ChEBI" id="CHEBI:30616"/>
    </ligand>
</feature>
<dbReference type="SMART" id="SM00957">
    <property type="entry name" value="SecA_DEAD"/>
    <property type="match status" value="1"/>
</dbReference>
<dbReference type="RefSeq" id="WP_031590146.1">
    <property type="nucleotide sequence ID" value="NZ_JQBL01000036.1"/>
</dbReference>
<sequence>MASLLNKLSLRQLNKVLKKVNSYSDKMKAMSDETLKHQTVLFKRRYMKGESLDHLLPEAFATIREASRRVLGMYAYDVQVLAGIALHKGKIAEMKTGEGKTLVATMPLYLNAITGKGVILITSNGYLARRDALEMGQVYKWLGLTVGIGVKEDAKESMDTDEKKKIYHSDIIYTTHSALTFDYLLDNLCINKEDKCMRDFYFVVIDEVDSVLLDAANMPLVISGAPRVQSNLYKSTDYFVGTLEEGDYEEEDRQVWLTPRGITKAEQFFGVNNLYTKDYYEVLRHINVALKAHFLFKRDEQYVVKDNKIMLLDKSSGRMVENTKLKCGQHQAIEVKEGLNPSSETRAMASITYQAFFNMFEKKSGMSGSVIEDRKEIKAVYDIDVVEIPTHIPIARKDLKDSYYGSFEEQFEASMKWLIRAHEKKQPVLVVTSSIEMSYIYSRVLLNHHIAHNVLNAYNVAKEAEIIKNAGQLGAVTIATAIAGRGTDIKLSDEVKQLGGLLVLGIGRMENQRLEKQARGRAGRQGDPGTSKFFVSLDDEIIKEYGAPSLKSYKNVKEITKKHITKMMDQAQKNYEISAYRSRNRTLEFDSSTSAQRTIIYTLRNRLLNDEIDYDELMNFIIKENIEDFFIADPTKDEMQRFILSHIEYHIDDTLSYKKEGLLQLAKERFLSKKKELEESNRYNQFMRIAILNALDNAWIEQVDYLEQLRATIGLRRYSQKNIIFEYHQEAYRAFEKMMDHAKKNVMKNVMLSSIVEEEKGTFTVMLP</sequence>
<dbReference type="CDD" id="cd17928">
    <property type="entry name" value="DEXDc_SecA"/>
    <property type="match status" value="1"/>
</dbReference>
<evidence type="ECO:0000256" key="12">
    <source>
        <dbReference type="HAMAP-Rule" id="MF_01382"/>
    </source>
</evidence>
<dbReference type="GO" id="GO:0008564">
    <property type="term" value="F:protein-exporting ATPase activity"/>
    <property type="evidence" value="ECO:0007669"/>
    <property type="project" value="UniProtKB-EC"/>
</dbReference>
<protein>
    <recommendedName>
        <fullName evidence="12">Protein translocase subunit SecA</fullName>
        <ecNumber evidence="12">7.4.2.8</ecNumber>
    </recommendedName>
</protein>
<dbReference type="GO" id="GO:0005524">
    <property type="term" value="F:ATP binding"/>
    <property type="evidence" value="ECO:0007669"/>
    <property type="project" value="UniProtKB-UniRule"/>
</dbReference>
<evidence type="ECO:0000256" key="6">
    <source>
        <dbReference type="ARBA" id="ARBA00022741"/>
    </source>
</evidence>
<dbReference type="PROSITE" id="PS51196">
    <property type="entry name" value="SECA_MOTOR_DEAD"/>
    <property type="match status" value="1"/>
</dbReference>
<dbReference type="Pfam" id="PF07517">
    <property type="entry name" value="SecA_DEAD"/>
    <property type="match status" value="1"/>
</dbReference>
<dbReference type="SUPFAM" id="SSF81886">
    <property type="entry name" value="Helical scaffold and wing domains of SecA"/>
    <property type="match status" value="1"/>
</dbReference>
<dbReference type="GO" id="GO:0005886">
    <property type="term" value="C:plasma membrane"/>
    <property type="evidence" value="ECO:0007669"/>
    <property type="project" value="UniProtKB-SubCell"/>
</dbReference>
<dbReference type="PANTHER" id="PTHR30612">
    <property type="entry name" value="SECA INNER MEMBRANE COMPONENT OF SEC PROTEIN SECRETION SYSTEM"/>
    <property type="match status" value="1"/>
</dbReference>
<dbReference type="InterPro" id="IPR022490">
    <property type="entry name" value="SecA2"/>
</dbReference>
<dbReference type="EC" id="7.4.2.8" evidence="12"/>
<keyword evidence="5 12" id="KW-0963">Cytoplasm</keyword>
<dbReference type="InterPro" id="IPR001650">
    <property type="entry name" value="Helicase_C-like"/>
</dbReference>
<dbReference type="SUPFAM" id="SSF81767">
    <property type="entry name" value="Pre-protein crosslinking domain of SecA"/>
    <property type="match status" value="1"/>
</dbReference>
<dbReference type="Gene3D" id="3.90.1440.10">
    <property type="entry name" value="SecA, preprotein cross-linking domain"/>
    <property type="match status" value="1"/>
</dbReference>
<keyword evidence="8 12" id="KW-0653">Protein transport</keyword>
<evidence type="ECO:0000256" key="8">
    <source>
        <dbReference type="ARBA" id="ARBA00022927"/>
    </source>
</evidence>
<keyword evidence="16" id="KW-0378">Hydrolase</keyword>
<evidence type="ECO:0000256" key="4">
    <source>
        <dbReference type="ARBA" id="ARBA00022475"/>
    </source>
</evidence>
<dbReference type="Gene3D" id="3.40.50.300">
    <property type="entry name" value="P-loop containing nucleotide triphosphate hydrolases"/>
    <property type="match status" value="2"/>
</dbReference>
<evidence type="ECO:0000256" key="11">
    <source>
        <dbReference type="ARBA" id="ARBA00023136"/>
    </source>
</evidence>
<dbReference type="PROSITE" id="PS51192">
    <property type="entry name" value="HELICASE_ATP_BIND_1"/>
    <property type="match status" value="1"/>
</dbReference>
<gene>
    <name evidence="12" type="primary">secA</name>
    <name evidence="16" type="ORF">IV49_GL001341</name>
</gene>
<reference evidence="16 17" key="1">
    <citation type="journal article" date="2015" name="Genome Announc.">
        <title>Expanding the biotechnology potential of lactobacilli through comparative genomics of 213 strains and associated genera.</title>
        <authorList>
            <person name="Sun Z."/>
            <person name="Harris H.M."/>
            <person name="McCann A."/>
            <person name="Guo C."/>
            <person name="Argimon S."/>
            <person name="Zhang W."/>
            <person name="Yang X."/>
            <person name="Jeffery I.B."/>
            <person name="Cooney J.C."/>
            <person name="Kagawa T.F."/>
            <person name="Liu W."/>
            <person name="Song Y."/>
            <person name="Salvetti E."/>
            <person name="Wrobel A."/>
            <person name="Rasinkangas P."/>
            <person name="Parkhill J."/>
            <person name="Rea M.C."/>
            <person name="O'Sullivan O."/>
            <person name="Ritari J."/>
            <person name="Douillard F.P."/>
            <person name="Paul Ross R."/>
            <person name="Yang R."/>
            <person name="Briner A.E."/>
            <person name="Felis G.E."/>
            <person name="de Vos W.M."/>
            <person name="Barrangou R."/>
            <person name="Klaenhammer T.R."/>
            <person name="Caufield P.W."/>
            <person name="Cui Y."/>
            <person name="Zhang H."/>
            <person name="O'Toole P.W."/>
        </authorList>
    </citation>
    <scope>NUCLEOTIDE SEQUENCE [LARGE SCALE GENOMIC DNA]</scope>
    <source>
        <strain evidence="16 17">DSM 20405</strain>
    </source>
</reference>
<dbReference type="InterPro" id="IPR014018">
    <property type="entry name" value="SecA_motor_DEAD"/>
</dbReference>
<dbReference type="Gene3D" id="1.10.3060.10">
    <property type="entry name" value="Helical scaffold and wing domains of SecA"/>
    <property type="match status" value="1"/>
</dbReference>
<dbReference type="PATRIC" id="fig|1410657.5.peg.1389"/>
<dbReference type="GO" id="GO:0006605">
    <property type="term" value="P:protein targeting"/>
    <property type="evidence" value="ECO:0007669"/>
    <property type="project" value="UniProtKB-UniRule"/>
</dbReference>
<comment type="catalytic activity">
    <reaction evidence="12">
        <text>ATP + H2O + cellular proteinSide 1 = ADP + phosphate + cellular proteinSide 2.</text>
        <dbReference type="EC" id="7.4.2.8"/>
    </reaction>
</comment>
<dbReference type="GO" id="GO:0017038">
    <property type="term" value="P:protein import"/>
    <property type="evidence" value="ECO:0007669"/>
    <property type="project" value="InterPro"/>
</dbReference>
<evidence type="ECO:0000259" key="15">
    <source>
        <dbReference type="PROSITE" id="PS51196"/>
    </source>
</evidence>
<dbReference type="GO" id="GO:0005829">
    <property type="term" value="C:cytosol"/>
    <property type="evidence" value="ECO:0007669"/>
    <property type="project" value="TreeGrafter"/>
</dbReference>
<dbReference type="NCBIfam" id="TIGR03714">
    <property type="entry name" value="secA2"/>
    <property type="match status" value="1"/>
</dbReference>
<dbReference type="SUPFAM" id="SSF52540">
    <property type="entry name" value="P-loop containing nucleoside triphosphate hydrolases"/>
    <property type="match status" value="2"/>
</dbReference>
<dbReference type="InterPro" id="IPR011130">
    <property type="entry name" value="SecA_preprotein_X-link_dom"/>
</dbReference>
<keyword evidence="4 12" id="KW-1003">Cell membrane</keyword>
<evidence type="ECO:0000259" key="13">
    <source>
        <dbReference type="PROSITE" id="PS51192"/>
    </source>
</evidence>
<dbReference type="InterPro" id="IPR000185">
    <property type="entry name" value="SecA"/>
</dbReference>
<dbReference type="InterPro" id="IPR036266">
    <property type="entry name" value="SecA_Wing/Scaffold_sf"/>
</dbReference>
<evidence type="ECO:0000256" key="2">
    <source>
        <dbReference type="ARBA" id="ARBA00007650"/>
    </source>
</evidence>
<organism evidence="16 17">
    <name type="scientific">Kandleria vitulina DSM 20405</name>
    <dbReference type="NCBI Taxonomy" id="1410657"/>
    <lineage>
        <taxon>Bacteria</taxon>
        <taxon>Bacillati</taxon>
        <taxon>Bacillota</taxon>
        <taxon>Erysipelotrichia</taxon>
        <taxon>Erysipelotrichales</taxon>
        <taxon>Coprobacillaceae</taxon>
        <taxon>Kandleria</taxon>
    </lineage>
</organism>
<comment type="subunit">
    <text evidence="12">Monomer and homodimer. Part of the essential Sec protein translocation apparatus which comprises SecA, SecYEG and auxiliary proteins SecDF. Other proteins may also be involved.</text>
</comment>
<feature type="domain" description="Helicase ATP-binding" evidence="13">
    <location>
        <begin position="81"/>
        <end position="245"/>
    </location>
</feature>
<keyword evidence="7 12" id="KW-0067">ATP-binding</keyword>
<dbReference type="Proteomes" id="UP000051841">
    <property type="component" value="Unassembled WGS sequence"/>
</dbReference>
<dbReference type="CDD" id="cd18803">
    <property type="entry name" value="SF2_C_secA"/>
    <property type="match status" value="1"/>
</dbReference>
<dbReference type="PRINTS" id="PR00906">
    <property type="entry name" value="SECA"/>
</dbReference>
<dbReference type="Pfam" id="PF21090">
    <property type="entry name" value="P-loop_SecA"/>
    <property type="match status" value="1"/>
</dbReference>
<dbReference type="FunFam" id="3.40.50.300:FF:000429">
    <property type="entry name" value="Preprotein translocase subunit SecA"/>
    <property type="match status" value="1"/>
</dbReference>
<keyword evidence="10 12" id="KW-0811">Translocation</keyword>
<evidence type="ECO:0000313" key="17">
    <source>
        <dbReference type="Proteomes" id="UP000051841"/>
    </source>
</evidence>
<dbReference type="InterPro" id="IPR011115">
    <property type="entry name" value="SecA_DEAD"/>
</dbReference>
<dbReference type="Pfam" id="PF01043">
    <property type="entry name" value="SecA_PP_bind"/>
    <property type="match status" value="1"/>
</dbReference>
<evidence type="ECO:0000256" key="7">
    <source>
        <dbReference type="ARBA" id="ARBA00022840"/>
    </source>
</evidence>
<dbReference type="HAMAP" id="MF_01382">
    <property type="entry name" value="SecA"/>
    <property type="match status" value="1"/>
</dbReference>
<proteinExistence type="inferred from homology"/>
<dbReference type="AlphaFoldDB" id="A0A0R2HCE3"/>